<evidence type="ECO:0000256" key="7">
    <source>
        <dbReference type="ARBA" id="ARBA00023053"/>
    </source>
</evidence>
<dbReference type="Gene3D" id="1.10.287.770">
    <property type="entry name" value="YojJ-like"/>
    <property type="match status" value="1"/>
</dbReference>
<dbReference type="KEGG" id="dvi:6626764"/>
<protein>
    <recommendedName>
        <fullName evidence="16">Pickpocket protein 28</fullName>
    </recommendedName>
</protein>
<dbReference type="GO" id="GO:0015280">
    <property type="term" value="F:ligand-gated sodium channel activity"/>
    <property type="evidence" value="ECO:0007669"/>
    <property type="project" value="TreeGrafter"/>
</dbReference>
<evidence type="ECO:0000256" key="3">
    <source>
        <dbReference type="ARBA" id="ARBA00022448"/>
    </source>
</evidence>
<keyword evidence="6 13" id="KW-1133">Transmembrane helix</keyword>
<evidence type="ECO:0000256" key="8">
    <source>
        <dbReference type="ARBA" id="ARBA00023065"/>
    </source>
</evidence>
<keyword evidence="11 12" id="KW-0407">Ion channel</keyword>
<feature type="transmembrane region" description="Helical" evidence="13">
    <location>
        <begin position="480"/>
        <end position="501"/>
    </location>
</feature>
<proteinExistence type="inferred from homology"/>
<evidence type="ECO:0000256" key="4">
    <source>
        <dbReference type="ARBA" id="ARBA00022461"/>
    </source>
</evidence>
<evidence type="ECO:0000256" key="6">
    <source>
        <dbReference type="ARBA" id="ARBA00022989"/>
    </source>
</evidence>
<dbReference type="Proteomes" id="UP000008792">
    <property type="component" value="Unassembled WGS sequence"/>
</dbReference>
<dbReference type="InterPro" id="IPR001873">
    <property type="entry name" value="ENaC"/>
</dbReference>
<dbReference type="InParanoid" id="B4LMZ6"/>
<dbReference type="PANTHER" id="PTHR11690">
    <property type="entry name" value="AMILORIDE-SENSITIVE SODIUM CHANNEL-RELATED"/>
    <property type="match status" value="1"/>
</dbReference>
<evidence type="ECO:0000313" key="14">
    <source>
        <dbReference type="EMBL" id="EDW62111.1"/>
    </source>
</evidence>
<dbReference type="Gene3D" id="1.10.287.820">
    <property type="entry name" value="Acid-sensing ion channel domain"/>
    <property type="match status" value="1"/>
</dbReference>
<feature type="transmembrane region" description="Helical" evidence="13">
    <location>
        <begin position="49"/>
        <end position="70"/>
    </location>
</feature>
<dbReference type="OrthoDB" id="6021021at2759"/>
<evidence type="ECO:0008006" key="16">
    <source>
        <dbReference type="Google" id="ProtNLM"/>
    </source>
</evidence>
<evidence type="ECO:0000256" key="2">
    <source>
        <dbReference type="ARBA" id="ARBA00007193"/>
    </source>
</evidence>
<dbReference type="GO" id="GO:0005886">
    <property type="term" value="C:plasma membrane"/>
    <property type="evidence" value="ECO:0007669"/>
    <property type="project" value="TreeGrafter"/>
</dbReference>
<evidence type="ECO:0000256" key="11">
    <source>
        <dbReference type="ARBA" id="ARBA00023303"/>
    </source>
</evidence>
<keyword evidence="5 12" id="KW-0812">Transmembrane</keyword>
<evidence type="ECO:0000256" key="13">
    <source>
        <dbReference type="SAM" id="Phobius"/>
    </source>
</evidence>
<reference evidence="14 15" key="1">
    <citation type="journal article" date="2007" name="Nature">
        <title>Evolution of genes and genomes on the Drosophila phylogeny.</title>
        <authorList>
            <consortium name="Drosophila 12 Genomes Consortium"/>
            <person name="Clark A.G."/>
            <person name="Eisen M.B."/>
            <person name="Smith D.R."/>
            <person name="Bergman C.M."/>
            <person name="Oliver B."/>
            <person name="Markow T.A."/>
            <person name="Kaufman T.C."/>
            <person name="Kellis M."/>
            <person name="Gelbart W."/>
            <person name="Iyer V.N."/>
            <person name="Pollard D.A."/>
            <person name="Sackton T.B."/>
            <person name="Larracuente A.M."/>
            <person name="Singh N.D."/>
            <person name="Abad J.P."/>
            <person name="Abt D.N."/>
            <person name="Adryan B."/>
            <person name="Aguade M."/>
            <person name="Akashi H."/>
            <person name="Anderson W.W."/>
            <person name="Aquadro C.F."/>
            <person name="Ardell D.H."/>
            <person name="Arguello R."/>
            <person name="Artieri C.G."/>
            <person name="Barbash D.A."/>
            <person name="Barker D."/>
            <person name="Barsanti P."/>
            <person name="Batterham P."/>
            <person name="Batzoglou S."/>
            <person name="Begun D."/>
            <person name="Bhutkar A."/>
            <person name="Blanco E."/>
            <person name="Bosak S.A."/>
            <person name="Bradley R.K."/>
            <person name="Brand A.D."/>
            <person name="Brent M.R."/>
            <person name="Brooks A.N."/>
            <person name="Brown R.H."/>
            <person name="Butlin R.K."/>
            <person name="Caggese C."/>
            <person name="Calvi B.R."/>
            <person name="Bernardo de Carvalho A."/>
            <person name="Caspi A."/>
            <person name="Castrezana S."/>
            <person name="Celniker S.E."/>
            <person name="Chang J.L."/>
            <person name="Chapple C."/>
            <person name="Chatterji S."/>
            <person name="Chinwalla A."/>
            <person name="Civetta A."/>
            <person name="Clifton S.W."/>
            <person name="Comeron J.M."/>
            <person name="Costello J.C."/>
            <person name="Coyne J.A."/>
            <person name="Daub J."/>
            <person name="David R.G."/>
            <person name="Delcher A.L."/>
            <person name="Delehaunty K."/>
            <person name="Do C.B."/>
            <person name="Ebling H."/>
            <person name="Edwards K."/>
            <person name="Eickbush T."/>
            <person name="Evans J.D."/>
            <person name="Filipski A."/>
            <person name="Findeiss S."/>
            <person name="Freyhult E."/>
            <person name="Fulton L."/>
            <person name="Fulton R."/>
            <person name="Garcia A.C."/>
            <person name="Gardiner A."/>
            <person name="Garfield D.A."/>
            <person name="Garvin B.E."/>
            <person name="Gibson G."/>
            <person name="Gilbert D."/>
            <person name="Gnerre S."/>
            <person name="Godfrey J."/>
            <person name="Good R."/>
            <person name="Gotea V."/>
            <person name="Gravely B."/>
            <person name="Greenberg A.J."/>
            <person name="Griffiths-Jones S."/>
            <person name="Gross S."/>
            <person name="Guigo R."/>
            <person name="Gustafson E.A."/>
            <person name="Haerty W."/>
            <person name="Hahn M.W."/>
            <person name="Halligan D.L."/>
            <person name="Halpern A.L."/>
            <person name="Halter G.M."/>
            <person name="Han M.V."/>
            <person name="Heger A."/>
            <person name="Hillier L."/>
            <person name="Hinrichs A.S."/>
            <person name="Holmes I."/>
            <person name="Hoskins R.A."/>
            <person name="Hubisz M.J."/>
            <person name="Hultmark D."/>
            <person name="Huntley M.A."/>
            <person name="Jaffe D.B."/>
            <person name="Jagadeeshan S."/>
            <person name="Jeck W.R."/>
            <person name="Johnson J."/>
            <person name="Jones C.D."/>
            <person name="Jordan W.C."/>
            <person name="Karpen G.H."/>
            <person name="Kataoka E."/>
            <person name="Keightley P.D."/>
            <person name="Kheradpour P."/>
            <person name="Kirkness E.F."/>
            <person name="Koerich L.B."/>
            <person name="Kristiansen K."/>
            <person name="Kudrna D."/>
            <person name="Kulathinal R.J."/>
            <person name="Kumar S."/>
            <person name="Kwok R."/>
            <person name="Lander E."/>
            <person name="Langley C.H."/>
            <person name="Lapoint R."/>
            <person name="Lazzaro B.P."/>
            <person name="Lee S.J."/>
            <person name="Levesque L."/>
            <person name="Li R."/>
            <person name="Lin C.F."/>
            <person name="Lin M.F."/>
            <person name="Lindblad-Toh K."/>
            <person name="Llopart A."/>
            <person name="Long M."/>
            <person name="Low L."/>
            <person name="Lozovsky E."/>
            <person name="Lu J."/>
            <person name="Luo M."/>
            <person name="Machado C.A."/>
            <person name="Makalowski W."/>
            <person name="Marzo M."/>
            <person name="Matsuda M."/>
            <person name="Matzkin L."/>
            <person name="McAllister B."/>
            <person name="McBride C.S."/>
            <person name="McKernan B."/>
            <person name="McKernan K."/>
            <person name="Mendez-Lago M."/>
            <person name="Minx P."/>
            <person name="Mollenhauer M.U."/>
            <person name="Montooth K."/>
            <person name="Mount S.M."/>
            <person name="Mu X."/>
            <person name="Myers E."/>
            <person name="Negre B."/>
            <person name="Newfeld S."/>
            <person name="Nielsen R."/>
            <person name="Noor M.A."/>
            <person name="O'Grady P."/>
            <person name="Pachter L."/>
            <person name="Papaceit M."/>
            <person name="Parisi M.J."/>
            <person name="Parisi M."/>
            <person name="Parts L."/>
            <person name="Pedersen J.S."/>
            <person name="Pesole G."/>
            <person name="Phillippy A.M."/>
            <person name="Ponting C.P."/>
            <person name="Pop M."/>
            <person name="Porcelli D."/>
            <person name="Powell J.R."/>
            <person name="Prohaska S."/>
            <person name="Pruitt K."/>
            <person name="Puig M."/>
            <person name="Quesneville H."/>
            <person name="Ram K.R."/>
            <person name="Rand D."/>
            <person name="Rasmussen M.D."/>
            <person name="Reed L.K."/>
            <person name="Reenan R."/>
            <person name="Reily A."/>
            <person name="Remington K.A."/>
            <person name="Rieger T.T."/>
            <person name="Ritchie M.G."/>
            <person name="Robin C."/>
            <person name="Rogers Y.H."/>
            <person name="Rohde C."/>
            <person name="Rozas J."/>
            <person name="Rubenfield M.J."/>
            <person name="Ruiz A."/>
            <person name="Russo S."/>
            <person name="Salzberg S.L."/>
            <person name="Sanchez-Gracia A."/>
            <person name="Saranga D.J."/>
            <person name="Sato H."/>
            <person name="Schaeffer S.W."/>
            <person name="Schatz M.C."/>
            <person name="Schlenke T."/>
            <person name="Schwartz R."/>
            <person name="Segarra C."/>
            <person name="Singh R.S."/>
            <person name="Sirot L."/>
            <person name="Sirota M."/>
            <person name="Sisneros N.B."/>
            <person name="Smith C.D."/>
            <person name="Smith T.F."/>
            <person name="Spieth J."/>
            <person name="Stage D.E."/>
            <person name="Stark A."/>
            <person name="Stephan W."/>
            <person name="Strausberg R.L."/>
            <person name="Strempel S."/>
            <person name="Sturgill D."/>
            <person name="Sutton G."/>
            <person name="Sutton G.G."/>
            <person name="Tao W."/>
            <person name="Teichmann S."/>
            <person name="Tobari Y.N."/>
            <person name="Tomimura Y."/>
            <person name="Tsolas J.M."/>
            <person name="Valente V.L."/>
            <person name="Venter E."/>
            <person name="Venter J.C."/>
            <person name="Vicario S."/>
            <person name="Vieira F.G."/>
            <person name="Vilella A.J."/>
            <person name="Villasante A."/>
            <person name="Walenz B."/>
            <person name="Wang J."/>
            <person name="Wasserman M."/>
            <person name="Watts T."/>
            <person name="Wilson D."/>
            <person name="Wilson R.K."/>
            <person name="Wing R.A."/>
            <person name="Wolfner M.F."/>
            <person name="Wong A."/>
            <person name="Wong G.K."/>
            <person name="Wu C.I."/>
            <person name="Wu G."/>
            <person name="Yamamoto D."/>
            <person name="Yang H.P."/>
            <person name="Yang S.P."/>
            <person name="Yorke J.A."/>
            <person name="Yoshida K."/>
            <person name="Zdobnov E."/>
            <person name="Zhang P."/>
            <person name="Zhang Y."/>
            <person name="Zimin A.V."/>
            <person name="Baldwin J."/>
            <person name="Abdouelleil A."/>
            <person name="Abdulkadir J."/>
            <person name="Abebe A."/>
            <person name="Abera B."/>
            <person name="Abreu J."/>
            <person name="Acer S.C."/>
            <person name="Aftuck L."/>
            <person name="Alexander A."/>
            <person name="An P."/>
            <person name="Anderson E."/>
            <person name="Anderson S."/>
            <person name="Arachi H."/>
            <person name="Azer M."/>
            <person name="Bachantsang P."/>
            <person name="Barry A."/>
            <person name="Bayul T."/>
            <person name="Berlin A."/>
            <person name="Bessette D."/>
            <person name="Bloom T."/>
            <person name="Blye J."/>
            <person name="Boguslavskiy L."/>
            <person name="Bonnet C."/>
            <person name="Boukhgalter B."/>
            <person name="Bourzgui I."/>
            <person name="Brown A."/>
            <person name="Cahill P."/>
            <person name="Channer S."/>
            <person name="Cheshatsang Y."/>
            <person name="Chuda L."/>
            <person name="Citroen M."/>
            <person name="Collymore A."/>
            <person name="Cooke P."/>
            <person name="Costello M."/>
            <person name="D'Aco K."/>
            <person name="Daza R."/>
            <person name="De Haan G."/>
            <person name="DeGray S."/>
            <person name="DeMaso C."/>
            <person name="Dhargay N."/>
            <person name="Dooley K."/>
            <person name="Dooley E."/>
            <person name="Doricent M."/>
            <person name="Dorje P."/>
            <person name="Dorjee K."/>
            <person name="Dupes A."/>
            <person name="Elong R."/>
            <person name="Falk J."/>
            <person name="Farina A."/>
            <person name="Faro S."/>
            <person name="Ferguson D."/>
            <person name="Fisher S."/>
            <person name="Foley C.D."/>
            <person name="Franke A."/>
            <person name="Friedrich D."/>
            <person name="Gadbois L."/>
            <person name="Gearin G."/>
            <person name="Gearin C.R."/>
            <person name="Giannoukos G."/>
            <person name="Goode T."/>
            <person name="Graham J."/>
            <person name="Grandbois E."/>
            <person name="Grewal S."/>
            <person name="Gyaltsen K."/>
            <person name="Hafez N."/>
            <person name="Hagos B."/>
            <person name="Hall J."/>
            <person name="Henson C."/>
            <person name="Hollinger A."/>
            <person name="Honan T."/>
            <person name="Huard M.D."/>
            <person name="Hughes L."/>
            <person name="Hurhula B."/>
            <person name="Husby M.E."/>
            <person name="Kamat A."/>
            <person name="Kanga B."/>
            <person name="Kashin S."/>
            <person name="Khazanovich D."/>
            <person name="Kisner P."/>
            <person name="Lance K."/>
            <person name="Lara M."/>
            <person name="Lee W."/>
            <person name="Lennon N."/>
            <person name="Letendre F."/>
            <person name="LeVine R."/>
            <person name="Lipovsky A."/>
            <person name="Liu X."/>
            <person name="Liu J."/>
            <person name="Liu S."/>
            <person name="Lokyitsang T."/>
            <person name="Lokyitsang Y."/>
            <person name="Lubonja R."/>
            <person name="Lui A."/>
            <person name="MacDonald P."/>
            <person name="Magnisalis V."/>
            <person name="Maru K."/>
            <person name="Matthews C."/>
            <person name="McCusker W."/>
            <person name="McDonough S."/>
            <person name="Mehta T."/>
            <person name="Meldrim J."/>
            <person name="Meneus L."/>
            <person name="Mihai O."/>
            <person name="Mihalev A."/>
            <person name="Mihova T."/>
            <person name="Mittelman R."/>
            <person name="Mlenga V."/>
            <person name="Montmayeur A."/>
            <person name="Mulrain L."/>
            <person name="Navidi A."/>
            <person name="Naylor J."/>
            <person name="Negash T."/>
            <person name="Nguyen T."/>
            <person name="Nguyen N."/>
            <person name="Nicol R."/>
            <person name="Norbu C."/>
            <person name="Norbu N."/>
            <person name="Novod N."/>
            <person name="O'Neill B."/>
            <person name="Osman S."/>
            <person name="Markiewicz E."/>
            <person name="Oyono O.L."/>
            <person name="Patti C."/>
            <person name="Phunkhang P."/>
            <person name="Pierre F."/>
            <person name="Priest M."/>
            <person name="Raghuraman S."/>
            <person name="Rege F."/>
            <person name="Reyes R."/>
            <person name="Rise C."/>
            <person name="Rogov P."/>
            <person name="Ross K."/>
            <person name="Ryan E."/>
            <person name="Settipalli S."/>
            <person name="Shea T."/>
            <person name="Sherpa N."/>
            <person name="Shi L."/>
            <person name="Shih D."/>
            <person name="Sparrow T."/>
            <person name="Spaulding J."/>
            <person name="Stalker J."/>
            <person name="Stange-Thomann N."/>
            <person name="Stavropoulos S."/>
            <person name="Stone C."/>
            <person name="Strader C."/>
            <person name="Tesfaye S."/>
            <person name="Thomson T."/>
            <person name="Thoulutsang Y."/>
            <person name="Thoulutsang D."/>
            <person name="Topham K."/>
            <person name="Topping I."/>
            <person name="Tsamla T."/>
            <person name="Vassiliev H."/>
            <person name="Vo A."/>
            <person name="Wangchuk T."/>
            <person name="Wangdi T."/>
            <person name="Weiand M."/>
            <person name="Wilkinson J."/>
            <person name="Wilson A."/>
            <person name="Yadav S."/>
            <person name="Young G."/>
            <person name="Yu Q."/>
            <person name="Zembek L."/>
            <person name="Zhong D."/>
            <person name="Zimmer A."/>
            <person name="Zwirko Z."/>
            <person name="Jaffe D.B."/>
            <person name="Alvarez P."/>
            <person name="Brockman W."/>
            <person name="Butler J."/>
            <person name="Chin C."/>
            <person name="Gnerre S."/>
            <person name="Grabherr M."/>
            <person name="Kleber M."/>
            <person name="Mauceli E."/>
            <person name="MacCallum I."/>
        </authorList>
    </citation>
    <scope>NUCLEOTIDE SEQUENCE [LARGE SCALE GENOMIC DNA]</scope>
    <source>
        <strain evidence="15">Tucson 15010-1051.87</strain>
    </source>
</reference>
<dbReference type="PANTHER" id="PTHR11690:SF243">
    <property type="entry name" value="PICKPOCKET 12-RELATED"/>
    <property type="match status" value="1"/>
</dbReference>
<sequence>MAAKQKSQRSLAFFLNSFKKSLNVFLRETGLHGLKFVGDSTLSIWERSFFLIAFLAAFVMTCQLISNIYAKWNSTPVIIGISPHATSILKVPFPAITICNMNQVQRSKVLQYKKGSSEFDVLKLLCSPESAETEESVDADPMMWSTTFANNSLKISDFVTNHSQPCGQMLRYCRFSAVEYDCDQLFRQIITDEGLCCVFNFLPSEFLYKPYSNSGRNLTSRLGHVPVAWDPETGYPDDLPRLYYPTTAVGTGITMGFTAVLDAQLSEYYCSSTNGIGFKILFHNPITMPNVKEEGLVLGVGYETNFRLEVSSSEAMPTIRSISRDDRQCVFKNEKELLYHKIYTHKYCENECIAKFLYKSCDCIPYTYPHIYRNASVCSVRDAICIRRAQRPENRAESSKCRKECLPSCFDISYAADALYFPLAKRDFRIANKQVANMNKSYVLENIAVMNLYYRESAYYGSMKNVYIGFTEFLSNIGGVMGLFMGFSVISIAEVLYFLVLKPISEFISWKRSTKLDGIKHNPLEVTEHNKNIWHTKELYPKGIAAKSSHLSRKNTKNLRIKDRLDKRAFL</sequence>
<dbReference type="PRINTS" id="PR01078">
    <property type="entry name" value="AMINACHANNEL"/>
</dbReference>
<comment type="subcellular location">
    <subcellularLocation>
        <location evidence="1">Membrane</location>
        <topology evidence="1">Multi-pass membrane protein</topology>
    </subcellularLocation>
</comment>
<evidence type="ECO:0000256" key="12">
    <source>
        <dbReference type="RuleBase" id="RU000679"/>
    </source>
</evidence>
<evidence type="ECO:0000256" key="9">
    <source>
        <dbReference type="ARBA" id="ARBA00023136"/>
    </source>
</evidence>
<dbReference type="FunCoup" id="B4LMZ6">
    <property type="interactions" value="9"/>
</dbReference>
<accession>B4LMZ6</accession>
<evidence type="ECO:0000256" key="5">
    <source>
        <dbReference type="ARBA" id="ARBA00022692"/>
    </source>
</evidence>
<dbReference type="OMA" id="CENECLA"/>
<keyword evidence="3 12" id="KW-0813">Transport</keyword>
<keyword evidence="8 12" id="KW-0406">Ion transport</keyword>
<dbReference type="STRING" id="7244.B4LMZ6"/>
<evidence type="ECO:0000256" key="1">
    <source>
        <dbReference type="ARBA" id="ARBA00004141"/>
    </source>
</evidence>
<keyword evidence="10 12" id="KW-0739">Sodium transport</keyword>
<evidence type="ECO:0000313" key="15">
    <source>
        <dbReference type="Proteomes" id="UP000008792"/>
    </source>
</evidence>
<dbReference type="Pfam" id="PF00858">
    <property type="entry name" value="ASC"/>
    <property type="match status" value="1"/>
</dbReference>
<organism evidence="14 15">
    <name type="scientific">Drosophila virilis</name>
    <name type="common">Fruit fly</name>
    <dbReference type="NCBI Taxonomy" id="7244"/>
    <lineage>
        <taxon>Eukaryota</taxon>
        <taxon>Metazoa</taxon>
        <taxon>Ecdysozoa</taxon>
        <taxon>Arthropoda</taxon>
        <taxon>Hexapoda</taxon>
        <taxon>Insecta</taxon>
        <taxon>Pterygota</taxon>
        <taxon>Neoptera</taxon>
        <taxon>Endopterygota</taxon>
        <taxon>Diptera</taxon>
        <taxon>Brachycera</taxon>
        <taxon>Muscomorpha</taxon>
        <taxon>Ephydroidea</taxon>
        <taxon>Drosophilidae</taxon>
        <taxon>Drosophila</taxon>
    </lineage>
</organism>
<gene>
    <name evidence="14" type="primary">Dvir\GJ22416</name>
    <name evidence="14" type="ORF">Dvir_GJ22416</name>
</gene>
<name>B4LMZ6_DROVI</name>
<dbReference type="AlphaFoldDB" id="B4LMZ6"/>
<evidence type="ECO:0000256" key="10">
    <source>
        <dbReference type="ARBA" id="ARBA00023201"/>
    </source>
</evidence>
<keyword evidence="7" id="KW-0915">Sodium</keyword>
<keyword evidence="9 13" id="KW-0472">Membrane</keyword>
<keyword evidence="4 12" id="KW-0894">Sodium channel</keyword>
<keyword evidence="15" id="KW-1185">Reference proteome</keyword>
<dbReference type="EMBL" id="CH940648">
    <property type="protein sequence ID" value="EDW62111.1"/>
    <property type="molecule type" value="Genomic_DNA"/>
</dbReference>
<dbReference type="PhylomeDB" id="B4LMZ6"/>
<dbReference type="HOGENOM" id="CLU_024950_1_1_1"/>
<comment type="similarity">
    <text evidence="2 12">Belongs to the amiloride-sensitive sodium channel (TC 1.A.6) family.</text>
</comment>
<dbReference type="eggNOG" id="KOG4294">
    <property type="taxonomic scope" value="Eukaryota"/>
</dbReference>